<dbReference type="Proteomes" id="UP000195402">
    <property type="component" value="Unassembled WGS sequence"/>
</dbReference>
<evidence type="ECO:0000313" key="4">
    <source>
        <dbReference type="Proteomes" id="UP000195402"/>
    </source>
</evidence>
<dbReference type="CDD" id="cd22160">
    <property type="entry name" value="F-box_AtFBL13-like"/>
    <property type="match status" value="1"/>
</dbReference>
<sequence>MEDREEHLIGRTQEDEELESRSLAPACQHDIAITEALDGGFHHDPAIIKTLDGEFKKLDLEGNNENQKEVPEEKTISMEEKGRKFQYPLRFDEFDGSFYLWCRTCGYGSDCRFNHPPRNKDPVRSPLHFSESVKEKIKEEYPEMAGQPKCKIIKTMVKEKENQKVLKGQSNMCQGGDMISKLPDSLLHHILSFLTTKCAACTCILSKRWRYVWTNTPNLDFLHWRSPTAKDLHLETESFMGFVDGILIFRNTPIKKFGLKCDELCDESRMNAWISTVLMRKVEELNLNIKGDKPFLIPLSLFTCISLIELTLQTYSFLYLPRTISFPSLKILRLFHIIFRDESLTEQLFHNSPVLEELILSDCTWLNMKTVCISAPSLKCLCIDGPNTANADGLRNCEVKIHAPSLVSLTYKASVAKEYVLSNFSSLVDAEIAFVIEKNCWKTGQEEIGRSATKLFGGLSDVKSLIVSGETLEALSYANDLLIDLPTFNNLIHLGVTSQFQCSADKALFNLLEMAPNLESLVFDKVFPPCQSIDNVGGVLNTMTGCVFLHLKSVHFKEFSGSAREMDLATLFLKNAIDLQKMTIRSSVFLFENLNMKVEVMKHILRFSRSSKSCEIEVS</sequence>
<dbReference type="InterPro" id="IPR036047">
    <property type="entry name" value="F-box-like_dom_sf"/>
</dbReference>
<dbReference type="Pfam" id="PF00646">
    <property type="entry name" value="F-box"/>
    <property type="match status" value="1"/>
</dbReference>
<feature type="region of interest" description="Disordered" evidence="1">
    <location>
        <begin position="1"/>
        <end position="20"/>
    </location>
</feature>
<dbReference type="SUPFAM" id="SSF81383">
    <property type="entry name" value="F-box domain"/>
    <property type="match status" value="1"/>
</dbReference>
<dbReference type="Pfam" id="PF24758">
    <property type="entry name" value="LRR_At5g56370"/>
    <property type="match status" value="1"/>
</dbReference>
<dbReference type="InterPro" id="IPR055294">
    <property type="entry name" value="FBL60-like"/>
</dbReference>
<proteinExistence type="predicted"/>
<protein>
    <submittedName>
        <fullName evidence="3">F-box domain</fullName>
    </submittedName>
</protein>
<dbReference type="Gene3D" id="1.20.1280.50">
    <property type="match status" value="1"/>
</dbReference>
<dbReference type="SUPFAM" id="SSF52058">
    <property type="entry name" value="L domain-like"/>
    <property type="match status" value="1"/>
</dbReference>
<dbReference type="EMBL" id="MVGT01000459">
    <property type="protein sequence ID" value="OVA16880.1"/>
    <property type="molecule type" value="Genomic_DNA"/>
</dbReference>
<keyword evidence="4" id="KW-1185">Reference proteome</keyword>
<evidence type="ECO:0000256" key="1">
    <source>
        <dbReference type="SAM" id="MobiDB-lite"/>
    </source>
</evidence>
<feature type="compositionally biased region" description="Basic and acidic residues" evidence="1">
    <location>
        <begin position="1"/>
        <end position="13"/>
    </location>
</feature>
<dbReference type="OrthoDB" id="612216at2759"/>
<dbReference type="InParanoid" id="A0A200R2H0"/>
<dbReference type="OMA" id="YWENINA"/>
<gene>
    <name evidence="3" type="ORF">BVC80_9049g5</name>
</gene>
<dbReference type="InterPro" id="IPR055411">
    <property type="entry name" value="LRR_FXL15/At3g58940/PEG3-like"/>
</dbReference>
<dbReference type="InterPro" id="IPR006566">
    <property type="entry name" value="FBD"/>
</dbReference>
<dbReference type="AlphaFoldDB" id="A0A200R2H0"/>
<dbReference type="FunCoup" id="A0A200R2H0">
    <property type="interactions" value="3056"/>
</dbReference>
<dbReference type="STRING" id="56857.A0A200R2H0"/>
<dbReference type="InterPro" id="IPR001810">
    <property type="entry name" value="F-box_dom"/>
</dbReference>
<reference evidence="3 4" key="1">
    <citation type="journal article" date="2017" name="Mol. Plant">
        <title>The Genome of Medicinal Plant Macleaya cordata Provides New Insights into Benzylisoquinoline Alkaloids Metabolism.</title>
        <authorList>
            <person name="Liu X."/>
            <person name="Liu Y."/>
            <person name="Huang P."/>
            <person name="Ma Y."/>
            <person name="Qing Z."/>
            <person name="Tang Q."/>
            <person name="Cao H."/>
            <person name="Cheng P."/>
            <person name="Zheng Y."/>
            <person name="Yuan Z."/>
            <person name="Zhou Y."/>
            <person name="Liu J."/>
            <person name="Tang Z."/>
            <person name="Zhuo Y."/>
            <person name="Zhang Y."/>
            <person name="Yu L."/>
            <person name="Huang J."/>
            <person name="Yang P."/>
            <person name="Peng Q."/>
            <person name="Zhang J."/>
            <person name="Jiang W."/>
            <person name="Zhang Z."/>
            <person name="Lin K."/>
            <person name="Ro D.K."/>
            <person name="Chen X."/>
            <person name="Xiong X."/>
            <person name="Shang Y."/>
            <person name="Huang S."/>
            <person name="Zeng J."/>
        </authorList>
    </citation>
    <scope>NUCLEOTIDE SEQUENCE [LARGE SCALE GENOMIC DNA]</scope>
    <source>
        <strain evidence="4">cv. BLH2017</strain>
        <tissue evidence="3">Root</tissue>
    </source>
</reference>
<dbReference type="PANTHER" id="PTHR31293:SF12">
    <property type="entry name" value="RNI-LIKE SUPERFAMILY PROTEIN"/>
    <property type="match status" value="1"/>
</dbReference>
<dbReference type="SMART" id="SM00579">
    <property type="entry name" value="FBD"/>
    <property type="match status" value="1"/>
</dbReference>
<comment type="caution">
    <text evidence="3">The sequence shown here is derived from an EMBL/GenBank/DDBJ whole genome shotgun (WGS) entry which is preliminary data.</text>
</comment>
<dbReference type="InterPro" id="IPR032675">
    <property type="entry name" value="LRR_dom_sf"/>
</dbReference>
<name>A0A200R2H0_MACCD</name>
<dbReference type="Pfam" id="PF08387">
    <property type="entry name" value="FBD"/>
    <property type="match status" value="1"/>
</dbReference>
<dbReference type="InterPro" id="IPR053781">
    <property type="entry name" value="F-box_AtFBL13-like"/>
</dbReference>
<accession>A0A200R2H0</accession>
<dbReference type="PANTHER" id="PTHR31293">
    <property type="entry name" value="RNI-LIKE SUPERFAMILY PROTEIN"/>
    <property type="match status" value="1"/>
</dbReference>
<organism evidence="3 4">
    <name type="scientific">Macleaya cordata</name>
    <name type="common">Five-seeded plume-poppy</name>
    <name type="synonym">Bocconia cordata</name>
    <dbReference type="NCBI Taxonomy" id="56857"/>
    <lineage>
        <taxon>Eukaryota</taxon>
        <taxon>Viridiplantae</taxon>
        <taxon>Streptophyta</taxon>
        <taxon>Embryophyta</taxon>
        <taxon>Tracheophyta</taxon>
        <taxon>Spermatophyta</taxon>
        <taxon>Magnoliopsida</taxon>
        <taxon>Ranunculales</taxon>
        <taxon>Papaveraceae</taxon>
        <taxon>Papaveroideae</taxon>
        <taxon>Macleaya</taxon>
    </lineage>
</organism>
<feature type="domain" description="FBD" evidence="2">
    <location>
        <begin position="545"/>
        <end position="619"/>
    </location>
</feature>
<evidence type="ECO:0000259" key="2">
    <source>
        <dbReference type="SMART" id="SM00579"/>
    </source>
</evidence>
<evidence type="ECO:0000313" key="3">
    <source>
        <dbReference type="EMBL" id="OVA16880.1"/>
    </source>
</evidence>
<dbReference type="Gene3D" id="3.80.10.10">
    <property type="entry name" value="Ribonuclease Inhibitor"/>
    <property type="match status" value="1"/>
</dbReference>